<evidence type="ECO:0000313" key="2">
    <source>
        <dbReference type="Proteomes" id="UP000790709"/>
    </source>
</evidence>
<dbReference type="Proteomes" id="UP000790709">
    <property type="component" value="Unassembled WGS sequence"/>
</dbReference>
<name>A0ACB8BWJ7_9AGAM</name>
<proteinExistence type="predicted"/>
<gene>
    <name evidence="1" type="ORF">BV22DRAFT_1079617</name>
</gene>
<accession>A0ACB8BWJ7</accession>
<sequence>MASEQPALSQAVTSDSAASGTHGVGDVQVLQNGHEINSLSTADVALAQESEEQALESHEVIELQAFSERKAWIEEKIKFLEKLPPIEVFVGLDAIRSCEEIIPGLPTRAQLQEWMLEHDRIEKETEIFDSGDLKKLRQITKEATQRHLSPADTDLIELTLTTIYELDKLLHLLRDRSEHLELLSVRLTWEEQRQGAWTDHRKILADIESFLTSRARWSPSIYEVTAKPEEKPGRRGSIASMASDSSSTSSAGFSRSARFKLAELLSRDAAQFAGRVSSLRHGKISGSGKALDKLIDHSRKPVPEELLDEQDRLEEKGINEMENVGRFVMDMVTQWRKADEIYVETMKDQAAAQNLLEEIETAKLYHPTARQSASFISRADALVKRLAIRGTPSSIITAFPKPTHPLFPDQVSANDALAQSLSSEIAAALDIVSKVDNVAKEYRTSYEAVKEVETLSLTADEALASFASLVRCLETGVTAEDEDGSPLDLTSEACLQATRHAAFLTLLPSMLQELEQTNARVGPLLRSYRVALLNLRRPGIEQSFQETSAAQIELLVSQSEHARRVGQEVLERAGRLRVARRVWTVMDSALRDLENIQGEIGEMMEREKWKKQADAGATPLTPETPQAIPPVSPSWSQDILERLEGMHTSLSTDVAVPLESMAGSLETPLHDFLSRTSAGLTSRLESVKQMMRLLDAIKAQCISMASVREEVHDLQMRIEDLKIQYDAAIQDVLSDKPVGEGVFEVESHLTTDADTLRHAVQSFTDSMAQRVPFVAQRNTNGPTNTMTFVRRRFSSGNIKLGVPEARMAIELPFTLTSIDDAVRADSNSYTVTLAGEVQSLDRKAGHLQLARMAKEADGALFSAAEDMRGVNAELALLKAALSSAIQQTDKVAALQKLSQDLEEHAPKHRSRLSRSLSLIRESLRQMEASPGSHDAHLHETLTSTRRRAADDVEIKLNAWGDEVVSLKSEVSVLLMAEVRRADALRLQEQREAEARRLQAERDRLKAEARDREEAERKKAERMEAERMEAERLEVKRLEAERAEAERIENEMIEAQRVEKERVEAERIEAERVEAERLEAERVEAERSKAERLKAERERVEAESQAREQARLATERAKAEKELREAEATQAMEERVREREAERKQELLATQGREKQHEREENNEVKAEAARGSLPSTSFPAHADEDVFGLRLAPSSPSPTKGLDKSDLLARVISLRKRLRSISINEVARPLETSSSSSQLPSHDQYDKMNVRFTSLLADAATLPSSATSPATDIELRSLRMEIEASTDLMQRIRLLAELSDAAHHCDMALSDLLEHIDSYPSPPAGPLSSTHVSTPRVPPEEQLTARLAFTKRTVTDVTSRLAPVKDDARAIAEHRRVLQTWSELEDMTNDRINDKKSRPSSVISSGRNSSASAISTRSGANSGHHRKMSGYSNLSLRGSAGGRFLAPSHPSVRRAVSGSSDTGIRPSSKLSMLSTASSRSVSGPMASASPSTSTSLYSSTFASRQRTTSLSSTASSTPAKRPLPAVRPRAQTRTRASPTPSDVSAHSRSAANPSRSSSSMSTWGRAPRQSFPTASRISTPPKKPQTVPKKTYVANPKNKLDVAVGDVVNKLPVNINIEVVADTWKDQSGKYWIGDQEPKLCFCRILRSQTVMVRIGGGWQELSKFIKGHFADLFRIMPPESPPRYGSPRFGSREEKWISSATLLEAPEIITSPPPRTPEPKGPFVPSFTLSTPGGRSPHSVKSTPSSGSPLAPLQFMRRADMDPSALRPVTPSKPPTQRPRSSVPSTPARHSLWRP</sequence>
<reference evidence="1" key="1">
    <citation type="journal article" date="2021" name="New Phytol.">
        <title>Evolutionary innovations through gain and loss of genes in the ectomycorrhizal Boletales.</title>
        <authorList>
            <person name="Wu G."/>
            <person name="Miyauchi S."/>
            <person name="Morin E."/>
            <person name="Kuo A."/>
            <person name="Drula E."/>
            <person name="Varga T."/>
            <person name="Kohler A."/>
            <person name="Feng B."/>
            <person name="Cao Y."/>
            <person name="Lipzen A."/>
            <person name="Daum C."/>
            <person name="Hundley H."/>
            <person name="Pangilinan J."/>
            <person name="Johnson J."/>
            <person name="Barry K."/>
            <person name="LaButti K."/>
            <person name="Ng V."/>
            <person name="Ahrendt S."/>
            <person name="Min B."/>
            <person name="Choi I.G."/>
            <person name="Park H."/>
            <person name="Plett J.M."/>
            <person name="Magnuson J."/>
            <person name="Spatafora J.W."/>
            <person name="Nagy L.G."/>
            <person name="Henrissat B."/>
            <person name="Grigoriev I.V."/>
            <person name="Yang Z.L."/>
            <person name="Xu J."/>
            <person name="Martin F.M."/>
        </authorList>
    </citation>
    <scope>NUCLEOTIDE SEQUENCE</scope>
    <source>
        <strain evidence="1">KUC20120723A-06</strain>
    </source>
</reference>
<comment type="caution">
    <text evidence="1">The sequence shown here is derived from an EMBL/GenBank/DDBJ whole genome shotgun (WGS) entry which is preliminary data.</text>
</comment>
<organism evidence="1 2">
    <name type="scientific">Leucogyrophana mollusca</name>
    <dbReference type="NCBI Taxonomy" id="85980"/>
    <lineage>
        <taxon>Eukaryota</taxon>
        <taxon>Fungi</taxon>
        <taxon>Dikarya</taxon>
        <taxon>Basidiomycota</taxon>
        <taxon>Agaricomycotina</taxon>
        <taxon>Agaricomycetes</taxon>
        <taxon>Agaricomycetidae</taxon>
        <taxon>Boletales</taxon>
        <taxon>Boletales incertae sedis</taxon>
        <taxon>Leucogyrophana</taxon>
    </lineage>
</organism>
<dbReference type="EMBL" id="MU266335">
    <property type="protein sequence ID" value="KAH7930014.1"/>
    <property type="molecule type" value="Genomic_DNA"/>
</dbReference>
<protein>
    <submittedName>
        <fullName evidence="1">Uncharacterized protein</fullName>
    </submittedName>
</protein>
<evidence type="ECO:0000313" key="1">
    <source>
        <dbReference type="EMBL" id="KAH7930014.1"/>
    </source>
</evidence>
<keyword evidence="2" id="KW-1185">Reference proteome</keyword>